<dbReference type="EMBL" id="BRXU01000011">
    <property type="protein sequence ID" value="GLC54676.1"/>
    <property type="molecule type" value="Genomic_DNA"/>
</dbReference>
<feature type="compositionally biased region" description="Gly residues" evidence="1">
    <location>
        <begin position="323"/>
        <end position="336"/>
    </location>
</feature>
<feature type="compositionally biased region" description="Gly residues" evidence="1">
    <location>
        <begin position="244"/>
        <end position="253"/>
    </location>
</feature>
<feature type="compositionally biased region" description="Low complexity" evidence="1">
    <location>
        <begin position="74"/>
        <end position="90"/>
    </location>
</feature>
<feature type="region of interest" description="Disordered" evidence="1">
    <location>
        <begin position="194"/>
        <end position="271"/>
    </location>
</feature>
<keyword evidence="3" id="KW-1185">Reference proteome</keyword>
<reference evidence="2 3" key="1">
    <citation type="journal article" date="2023" name="Commun. Biol.">
        <title>Reorganization of the ancestral sex-determining regions during the evolution of trioecy in Pleodorina starrii.</title>
        <authorList>
            <person name="Takahashi K."/>
            <person name="Suzuki S."/>
            <person name="Kawai-Toyooka H."/>
            <person name="Yamamoto K."/>
            <person name="Hamaji T."/>
            <person name="Ootsuki R."/>
            <person name="Yamaguchi H."/>
            <person name="Kawachi M."/>
            <person name="Higashiyama T."/>
            <person name="Nozaki H."/>
        </authorList>
    </citation>
    <scope>NUCLEOTIDE SEQUENCE [LARGE SCALE GENOMIC DNA]</scope>
    <source>
        <strain evidence="2 3">NIES-4479</strain>
    </source>
</reference>
<proteinExistence type="predicted"/>
<accession>A0A9W6F3T7</accession>
<feature type="compositionally biased region" description="Low complexity" evidence="1">
    <location>
        <begin position="139"/>
        <end position="173"/>
    </location>
</feature>
<sequence>MSAKFVSIGCSYRGVDAVQYAQAGSRPTEPDLCGTTVAKNGFQVVNHILARDLARPSRAINNPVAKLSHPAERASAFPPSAGQGSSAAAALHRRADGFIPDRALSPPPAPPLPQQQQQQQQQSSSSPRPATHGGGGSGSPATHGRPPRPSAAASAPNLRTAQPQASSSPLTSPAPLPLVRGQWTAAGSLLGPAPAQRHAAATGPEVKAAGPAAEGSVQQVLQAAAGPTSRRLGSAGSGHWSSSSGGGGGGGSTRPGTTSSMSSVSSSSYGTPAGAAVTAVRAAAARSASAPSGAVTASTGGGSGTGLGSTSTSRQPQRAVGVGRSGSGSGGRGQGGGCSAAGAAASAASGGGVSGLPLERQVAHYAQAGAAAAAEADAVKAAMALHLLNGCFLRATGGYEGTTALAAAAAAAAPGLAAALVEAVSEGAPQSLVAYNTLSYLALSAEVVPRLLSCGLVAVLVGQLRAAATAPLEQQLLVSGLGLLVTMTRVSADARARLAVMRGVAAALAAALGHPSAAVRAPALQLVQELVLTRKGLDQLRSCQALLAALDRLSEEEPQGAAAEDPHTAGGGGRAGEPTRGSQHKLQAQLQRQARLARATIRALAVVMK</sequence>
<comment type="caution">
    <text evidence="2">The sequence shown here is derived from an EMBL/GenBank/DDBJ whole genome shotgun (WGS) entry which is preliminary data.</text>
</comment>
<feature type="compositionally biased region" description="Low complexity" evidence="1">
    <location>
        <begin position="576"/>
        <end position="589"/>
    </location>
</feature>
<feature type="region of interest" description="Disordered" evidence="1">
    <location>
        <begin position="287"/>
        <end position="336"/>
    </location>
</feature>
<dbReference type="SUPFAM" id="SSF48371">
    <property type="entry name" value="ARM repeat"/>
    <property type="match status" value="1"/>
</dbReference>
<feature type="compositionally biased region" description="Low complexity" evidence="1">
    <location>
        <begin position="114"/>
        <end position="131"/>
    </location>
</feature>
<feature type="compositionally biased region" description="Low complexity" evidence="1">
    <location>
        <begin position="308"/>
        <end position="322"/>
    </location>
</feature>
<gene>
    <name evidence="2" type="primary">PLEST010639</name>
    <name evidence="2" type="ORF">PLESTB_000894400</name>
</gene>
<organism evidence="2 3">
    <name type="scientific">Pleodorina starrii</name>
    <dbReference type="NCBI Taxonomy" id="330485"/>
    <lineage>
        <taxon>Eukaryota</taxon>
        <taxon>Viridiplantae</taxon>
        <taxon>Chlorophyta</taxon>
        <taxon>core chlorophytes</taxon>
        <taxon>Chlorophyceae</taxon>
        <taxon>CS clade</taxon>
        <taxon>Chlamydomonadales</taxon>
        <taxon>Volvocaceae</taxon>
        <taxon>Pleodorina</taxon>
    </lineage>
</organism>
<feature type="compositionally biased region" description="Low complexity" evidence="1">
    <location>
        <begin position="287"/>
        <end position="298"/>
    </location>
</feature>
<feature type="region of interest" description="Disordered" evidence="1">
    <location>
        <begin position="557"/>
        <end position="589"/>
    </location>
</feature>
<evidence type="ECO:0000313" key="3">
    <source>
        <dbReference type="Proteomes" id="UP001165080"/>
    </source>
</evidence>
<feature type="region of interest" description="Disordered" evidence="1">
    <location>
        <begin position="70"/>
        <end position="178"/>
    </location>
</feature>
<protein>
    <submittedName>
        <fullName evidence="2">Uncharacterized protein</fullName>
    </submittedName>
</protein>
<name>A0A9W6F3T7_9CHLO</name>
<dbReference type="AlphaFoldDB" id="A0A9W6F3T7"/>
<feature type="compositionally biased region" description="Low complexity" evidence="1">
    <location>
        <begin position="233"/>
        <end position="243"/>
    </location>
</feature>
<dbReference type="Proteomes" id="UP001165080">
    <property type="component" value="Unassembled WGS sequence"/>
</dbReference>
<feature type="compositionally biased region" description="Low complexity" evidence="1">
    <location>
        <begin position="254"/>
        <end position="271"/>
    </location>
</feature>
<evidence type="ECO:0000313" key="2">
    <source>
        <dbReference type="EMBL" id="GLC54676.1"/>
    </source>
</evidence>
<dbReference type="InterPro" id="IPR016024">
    <property type="entry name" value="ARM-type_fold"/>
</dbReference>
<evidence type="ECO:0000256" key="1">
    <source>
        <dbReference type="SAM" id="MobiDB-lite"/>
    </source>
</evidence>